<comment type="caution">
    <text evidence="1">The sequence shown here is derived from an EMBL/GenBank/DDBJ whole genome shotgun (WGS) entry which is preliminary data.</text>
</comment>
<proteinExistence type="predicted"/>
<sequence length="254" mass="28080">MIIGRTHLLLNHSTVFIGSTGFPSDQLDLAEPLKSVASSSEHVMLTVRQQVAPVSVTLWQQVWPRYGTVVFEGDLTLSDGTLAVFDIDRLSRYTSLIGEPGVHRFSVAVDDPGKASRIHVVIDPGEGESAIGSVPGYELTPVSGISRDSIAPATELGIILSEYDRPVARLVCALKLIFSESPSDVRRKEAINFSRVQSVVEWLRWLHPQISLEYCNELGSLIHARLAEEFSREVDDAAVLLAHRVWELIESHPY</sequence>
<dbReference type="EMBL" id="JBEPFB010000001">
    <property type="protein sequence ID" value="MER7371368.1"/>
    <property type="molecule type" value="Genomic_DNA"/>
</dbReference>
<dbReference type="Proteomes" id="UP001486207">
    <property type="component" value="Unassembled WGS sequence"/>
</dbReference>
<gene>
    <name evidence="1" type="ORF">ABT384_01715</name>
</gene>
<evidence type="ECO:0000313" key="1">
    <source>
        <dbReference type="EMBL" id="MER7371368.1"/>
    </source>
</evidence>
<keyword evidence="2" id="KW-1185">Reference proteome</keyword>
<protein>
    <submittedName>
        <fullName evidence="1">Uncharacterized protein</fullName>
    </submittedName>
</protein>
<dbReference type="RefSeq" id="WP_190068890.1">
    <property type="nucleotide sequence ID" value="NZ_BNBM01000002.1"/>
</dbReference>
<name>A0ABV1XID8_9ACTN</name>
<organism evidence="1 2">
    <name type="scientific">Streptomyces lanatus</name>
    <dbReference type="NCBI Taxonomy" id="66900"/>
    <lineage>
        <taxon>Bacteria</taxon>
        <taxon>Bacillati</taxon>
        <taxon>Actinomycetota</taxon>
        <taxon>Actinomycetes</taxon>
        <taxon>Kitasatosporales</taxon>
        <taxon>Streptomycetaceae</taxon>
        <taxon>Streptomyces</taxon>
    </lineage>
</organism>
<evidence type="ECO:0000313" key="2">
    <source>
        <dbReference type="Proteomes" id="UP001486207"/>
    </source>
</evidence>
<reference evidence="1 2" key="1">
    <citation type="submission" date="2024-06" db="EMBL/GenBank/DDBJ databases">
        <title>The Natural Products Discovery Center: Release of the First 8490 Sequenced Strains for Exploring Actinobacteria Biosynthetic Diversity.</title>
        <authorList>
            <person name="Kalkreuter E."/>
            <person name="Kautsar S.A."/>
            <person name="Yang D."/>
            <person name="Bader C.D."/>
            <person name="Teijaro C.N."/>
            <person name="Fluegel L."/>
            <person name="Davis C.M."/>
            <person name="Simpson J.R."/>
            <person name="Lauterbach L."/>
            <person name="Steele A.D."/>
            <person name="Gui C."/>
            <person name="Meng S."/>
            <person name="Li G."/>
            <person name="Viehrig K."/>
            <person name="Ye F."/>
            <person name="Su P."/>
            <person name="Kiefer A.F."/>
            <person name="Nichols A."/>
            <person name="Cepeda A.J."/>
            <person name="Yan W."/>
            <person name="Fan B."/>
            <person name="Jiang Y."/>
            <person name="Adhikari A."/>
            <person name="Zheng C.-J."/>
            <person name="Schuster L."/>
            <person name="Cowan T.M."/>
            <person name="Smanski M.J."/>
            <person name="Chevrette M.G."/>
            <person name="De Carvalho L.P.S."/>
            <person name="Shen B."/>
        </authorList>
    </citation>
    <scope>NUCLEOTIDE SEQUENCE [LARGE SCALE GENOMIC DNA]</scope>
    <source>
        <strain evidence="1 2">NPDC000155</strain>
    </source>
</reference>
<accession>A0ABV1XID8</accession>